<dbReference type="OMA" id="CKEFWTA"/>
<sequence>MALPPQATSITTPPDELPLELLHGELIFSGVLLSKDKEGDINELLSKLEFIGFSTGYRLIERLLKDSTRFKDELDTIKFICKDFWVAIYKKQIDNLRTNHQGTYVLQDNCFKLLSKISATKQYLEHGPKFLAFTCGIIRGALSNLGISSVVVAEISTMPTCRFHITIQRAT</sequence>
<organism evidence="3 4">
    <name type="scientific">Orchesella cincta</name>
    <name type="common">Springtail</name>
    <name type="synonym">Podura cincta</name>
    <dbReference type="NCBI Taxonomy" id="48709"/>
    <lineage>
        <taxon>Eukaryota</taxon>
        <taxon>Metazoa</taxon>
        <taxon>Ecdysozoa</taxon>
        <taxon>Arthropoda</taxon>
        <taxon>Hexapoda</taxon>
        <taxon>Collembola</taxon>
        <taxon>Entomobryomorpha</taxon>
        <taxon>Entomobryoidea</taxon>
        <taxon>Orchesellidae</taxon>
        <taxon>Orchesellinae</taxon>
        <taxon>Orchesella</taxon>
    </lineage>
</organism>
<evidence type="ECO:0000313" key="4">
    <source>
        <dbReference type="Proteomes" id="UP000094527"/>
    </source>
</evidence>
<dbReference type="SUPFAM" id="SSF111126">
    <property type="entry name" value="Ligand-binding domain in the NO signalling and Golgi transport"/>
    <property type="match status" value="1"/>
</dbReference>
<comment type="similarity">
    <text evidence="2">Belongs to the TRAPP small subunits family. BET3 subfamily.</text>
</comment>
<dbReference type="PANTHER" id="PTHR12817:SF0">
    <property type="entry name" value="GEO08327P1"/>
    <property type="match status" value="1"/>
</dbReference>
<accession>A0A1D2MJJ5</accession>
<reference evidence="3 4" key="1">
    <citation type="journal article" date="2016" name="Genome Biol. Evol.">
        <title>Gene Family Evolution Reflects Adaptation to Soil Environmental Stressors in the Genome of the Collembolan Orchesella cincta.</title>
        <authorList>
            <person name="Faddeeva-Vakhrusheva A."/>
            <person name="Derks M.F."/>
            <person name="Anvar S.Y."/>
            <person name="Agamennone V."/>
            <person name="Suring W."/>
            <person name="Smit S."/>
            <person name="van Straalen N.M."/>
            <person name="Roelofs D."/>
        </authorList>
    </citation>
    <scope>NUCLEOTIDE SEQUENCE [LARGE SCALE GENOMIC DNA]</scope>
    <source>
        <tissue evidence="3">Mixed pool</tissue>
    </source>
</reference>
<name>A0A1D2MJJ5_ORCCI</name>
<keyword evidence="4" id="KW-1185">Reference proteome</keyword>
<dbReference type="Proteomes" id="UP000094527">
    <property type="component" value="Unassembled WGS sequence"/>
</dbReference>
<dbReference type="CDD" id="cd14944">
    <property type="entry name" value="TRAPPC6A_Trs33"/>
    <property type="match status" value="1"/>
</dbReference>
<proteinExistence type="inferred from homology"/>
<gene>
    <name evidence="3" type="ORF">Ocin01_13516</name>
</gene>
<dbReference type="STRING" id="48709.A0A1D2MJJ5"/>
<dbReference type="InterPro" id="IPR037992">
    <property type="entry name" value="TRAPPC6/Trs33"/>
</dbReference>
<dbReference type="OrthoDB" id="941624at2759"/>
<dbReference type="Gene3D" id="3.30.1380.20">
    <property type="entry name" value="Trafficking protein particle complex subunit 3"/>
    <property type="match status" value="1"/>
</dbReference>
<dbReference type="InterPro" id="IPR007194">
    <property type="entry name" value="TRAPP_component"/>
</dbReference>
<dbReference type="GO" id="GO:0030008">
    <property type="term" value="C:TRAPP complex"/>
    <property type="evidence" value="ECO:0007669"/>
    <property type="project" value="TreeGrafter"/>
</dbReference>
<evidence type="ECO:0000256" key="1">
    <source>
        <dbReference type="ARBA" id="ARBA00004222"/>
    </source>
</evidence>
<dbReference type="GO" id="GO:0005801">
    <property type="term" value="C:cis-Golgi network"/>
    <property type="evidence" value="ECO:0007669"/>
    <property type="project" value="TreeGrafter"/>
</dbReference>
<dbReference type="PANTHER" id="PTHR12817">
    <property type="entry name" value="TRAFFICKING PROTEIN PARTICLE COMPLEX SUBUNIT 6B"/>
    <property type="match status" value="1"/>
</dbReference>
<dbReference type="EMBL" id="LJIJ01001056">
    <property type="protein sequence ID" value="ODM93169.1"/>
    <property type="molecule type" value="Genomic_DNA"/>
</dbReference>
<protein>
    <submittedName>
        <fullName evidence="3">Trafficking protein particle complex subunit 6B</fullName>
    </submittedName>
</protein>
<dbReference type="GO" id="GO:0005802">
    <property type="term" value="C:trans-Golgi network"/>
    <property type="evidence" value="ECO:0007669"/>
    <property type="project" value="TreeGrafter"/>
</dbReference>
<dbReference type="GO" id="GO:0006888">
    <property type="term" value="P:endoplasmic reticulum to Golgi vesicle-mediated transport"/>
    <property type="evidence" value="ECO:0007669"/>
    <property type="project" value="TreeGrafter"/>
</dbReference>
<evidence type="ECO:0000256" key="2">
    <source>
        <dbReference type="ARBA" id="ARBA00006218"/>
    </source>
</evidence>
<dbReference type="Pfam" id="PF04051">
    <property type="entry name" value="TRAPP"/>
    <property type="match status" value="1"/>
</dbReference>
<evidence type="ECO:0000313" key="3">
    <source>
        <dbReference type="EMBL" id="ODM93169.1"/>
    </source>
</evidence>
<dbReference type="AlphaFoldDB" id="A0A1D2MJJ5"/>
<comment type="subcellular location">
    <subcellularLocation>
        <location evidence="1">Golgi apparatus</location>
        <location evidence="1">cis-Golgi network</location>
    </subcellularLocation>
</comment>
<comment type="caution">
    <text evidence="3">The sequence shown here is derived from an EMBL/GenBank/DDBJ whole genome shotgun (WGS) entry which is preliminary data.</text>
</comment>
<dbReference type="InterPro" id="IPR024096">
    <property type="entry name" value="NO_sig/Golgi_transp_ligand-bd"/>
</dbReference>